<dbReference type="PANTHER" id="PTHR42791">
    <property type="entry name" value="GNAT FAMILY ACETYLTRANSFERASE"/>
    <property type="match status" value="1"/>
</dbReference>
<dbReference type="PANTHER" id="PTHR42791:SF1">
    <property type="entry name" value="N-ACETYLTRANSFERASE DOMAIN-CONTAINING PROTEIN"/>
    <property type="match status" value="1"/>
</dbReference>
<dbReference type="InterPro" id="IPR052523">
    <property type="entry name" value="Trichothecene_AcTrans"/>
</dbReference>
<dbReference type="InterPro" id="IPR000182">
    <property type="entry name" value="GNAT_dom"/>
</dbReference>
<evidence type="ECO:0000256" key="1">
    <source>
        <dbReference type="SAM" id="MobiDB-lite"/>
    </source>
</evidence>
<feature type="compositionally biased region" description="Polar residues" evidence="1">
    <location>
        <begin position="100"/>
        <end position="110"/>
    </location>
</feature>
<protein>
    <recommendedName>
        <fullName evidence="2">N-acetyltransferase domain-containing protein</fullName>
    </recommendedName>
</protein>
<keyword evidence="4" id="KW-1185">Reference proteome</keyword>
<dbReference type="CDD" id="cd04301">
    <property type="entry name" value="NAT_SF"/>
    <property type="match status" value="1"/>
</dbReference>
<sequence length="402" mass="43740">MYAVPVQYPYAPPSPRAYVLPVSTYPYGPYVSPTGSCPQLVMASPRPSMVMPRPSMSNPSSPIMAEFSRPSMSGTRPPISAPPFPLFVPHPSMLAARPSMSNLRPSTSTPRALATQDEVSSPPTIKSQSDAKIRLARLPDEIEDIADLAARAFVDDPLYNWLAGHRKHVAELSPREHAARAQGTRALKRSLIQAVHTAGGRITVVVLPNGRIVSAALWILPNTPAYDPKGRTHLFSVGIKGHKRFKHNYLPLVRASIKKEVRNGVGDDYWQLEDWFTDPSEQGKGYGSMLITSAIRDMSSDACLLAATNPRAVAVLEHFGWCVYDKILLGAGDVDSNGLPTSRGRFLLAASGAALAVPSGKAVTMPTLDEHTDGHRENNAGFVVSLMVKEPDHHVVDCRQRF</sequence>
<gene>
    <name evidence="3" type="ORF">FISHEDRAFT_74748</name>
</gene>
<dbReference type="InterPro" id="IPR016181">
    <property type="entry name" value="Acyl_CoA_acyltransferase"/>
</dbReference>
<dbReference type="EMBL" id="KN881948">
    <property type="protein sequence ID" value="KIY47342.1"/>
    <property type="molecule type" value="Genomic_DNA"/>
</dbReference>
<feature type="compositionally biased region" description="Polar residues" evidence="1">
    <location>
        <begin position="117"/>
        <end position="128"/>
    </location>
</feature>
<feature type="region of interest" description="Disordered" evidence="1">
    <location>
        <begin position="100"/>
        <end position="129"/>
    </location>
</feature>
<dbReference type="Pfam" id="PF00583">
    <property type="entry name" value="Acetyltransf_1"/>
    <property type="match status" value="1"/>
</dbReference>
<dbReference type="OrthoDB" id="544277at2759"/>
<dbReference type="AlphaFoldDB" id="A0A0D7A8N3"/>
<organism evidence="3 4">
    <name type="scientific">Fistulina hepatica ATCC 64428</name>
    <dbReference type="NCBI Taxonomy" id="1128425"/>
    <lineage>
        <taxon>Eukaryota</taxon>
        <taxon>Fungi</taxon>
        <taxon>Dikarya</taxon>
        <taxon>Basidiomycota</taxon>
        <taxon>Agaricomycotina</taxon>
        <taxon>Agaricomycetes</taxon>
        <taxon>Agaricomycetidae</taxon>
        <taxon>Agaricales</taxon>
        <taxon>Fistulinaceae</taxon>
        <taxon>Fistulina</taxon>
    </lineage>
</organism>
<dbReference type="GO" id="GO:0016747">
    <property type="term" value="F:acyltransferase activity, transferring groups other than amino-acyl groups"/>
    <property type="evidence" value="ECO:0007669"/>
    <property type="project" value="InterPro"/>
</dbReference>
<proteinExistence type="predicted"/>
<dbReference type="Proteomes" id="UP000054144">
    <property type="component" value="Unassembled WGS sequence"/>
</dbReference>
<evidence type="ECO:0000313" key="3">
    <source>
        <dbReference type="EMBL" id="KIY47342.1"/>
    </source>
</evidence>
<reference evidence="3 4" key="1">
    <citation type="journal article" date="2015" name="Fungal Genet. Biol.">
        <title>Evolution of novel wood decay mechanisms in Agaricales revealed by the genome sequences of Fistulina hepatica and Cylindrobasidium torrendii.</title>
        <authorList>
            <person name="Floudas D."/>
            <person name="Held B.W."/>
            <person name="Riley R."/>
            <person name="Nagy L.G."/>
            <person name="Koehler G."/>
            <person name="Ransdell A.S."/>
            <person name="Younus H."/>
            <person name="Chow J."/>
            <person name="Chiniquy J."/>
            <person name="Lipzen A."/>
            <person name="Tritt A."/>
            <person name="Sun H."/>
            <person name="Haridas S."/>
            <person name="LaButti K."/>
            <person name="Ohm R.A."/>
            <person name="Kues U."/>
            <person name="Blanchette R.A."/>
            <person name="Grigoriev I.V."/>
            <person name="Minto R.E."/>
            <person name="Hibbett D.S."/>
        </authorList>
    </citation>
    <scope>NUCLEOTIDE SEQUENCE [LARGE SCALE GENOMIC DNA]</scope>
    <source>
        <strain evidence="3 4">ATCC 64428</strain>
    </source>
</reference>
<name>A0A0D7A8N3_9AGAR</name>
<evidence type="ECO:0000313" key="4">
    <source>
        <dbReference type="Proteomes" id="UP000054144"/>
    </source>
</evidence>
<evidence type="ECO:0000259" key="2">
    <source>
        <dbReference type="Pfam" id="PF00583"/>
    </source>
</evidence>
<accession>A0A0D7A8N3</accession>
<dbReference type="SUPFAM" id="SSF55729">
    <property type="entry name" value="Acyl-CoA N-acyltransferases (Nat)"/>
    <property type="match status" value="1"/>
</dbReference>
<dbReference type="Gene3D" id="3.40.630.30">
    <property type="match status" value="1"/>
</dbReference>
<feature type="domain" description="N-acetyltransferase" evidence="2">
    <location>
        <begin position="266"/>
        <end position="321"/>
    </location>
</feature>